<proteinExistence type="inferred from homology"/>
<comment type="function">
    <text evidence="8">In NER, TFIIH acts by opening DNA around the lesion to allow the excision of the damaged oligonucleotide and its replacement by a new DNA fragment. In transcription, TFIIH has an essential role in transcription initiation. When the pre-initiation complex (PIC) has been established, TFIIH is required for promoter opening and promoter escape.</text>
</comment>
<dbReference type="PANTHER" id="PTHR28580:SF1">
    <property type="entry name" value="GENERAL TRANSCRIPTION FACTOR IIH SUBUNIT 5"/>
    <property type="match status" value="1"/>
</dbReference>
<comment type="subunit">
    <text evidence="8">Component of the 7-subunit TFIIH core complex.</text>
</comment>
<comment type="caution">
    <text evidence="10">The sequence shown here is derived from an EMBL/GenBank/DDBJ whole genome shotgun (WGS) entry which is preliminary data.</text>
</comment>
<evidence type="ECO:0000256" key="4">
    <source>
        <dbReference type="ARBA" id="ARBA00023015"/>
    </source>
</evidence>
<name>A0AAD3DBI5_9STRA</name>
<evidence type="ECO:0000313" key="10">
    <source>
        <dbReference type="EMBL" id="GFH60246.1"/>
    </source>
</evidence>
<evidence type="ECO:0000256" key="5">
    <source>
        <dbReference type="ARBA" id="ARBA00023163"/>
    </source>
</evidence>
<dbReference type="SMART" id="SM01395">
    <property type="entry name" value="Tbf5"/>
    <property type="match status" value="1"/>
</dbReference>
<dbReference type="SUPFAM" id="SSF142897">
    <property type="entry name" value="TFB5-like"/>
    <property type="match status" value="1"/>
</dbReference>
<gene>
    <name evidence="10" type="ORF">CTEN210_16722</name>
</gene>
<evidence type="ECO:0000313" key="11">
    <source>
        <dbReference type="Proteomes" id="UP001054902"/>
    </source>
</evidence>
<accession>A0AAD3DBI5</accession>
<dbReference type="GO" id="GO:0006294">
    <property type="term" value="P:nucleotide-excision repair, preincision complex assembly"/>
    <property type="evidence" value="ECO:0007669"/>
    <property type="project" value="TreeGrafter"/>
</dbReference>
<evidence type="ECO:0000256" key="8">
    <source>
        <dbReference type="RuleBase" id="RU368032"/>
    </source>
</evidence>
<dbReference type="Proteomes" id="UP001054902">
    <property type="component" value="Unassembled WGS sequence"/>
</dbReference>
<comment type="subcellular location">
    <subcellularLocation>
        <location evidence="1 8">Nucleus</location>
    </subcellularLocation>
</comment>
<keyword evidence="6 8" id="KW-0234">DNA repair</keyword>
<keyword evidence="5 8" id="KW-0804">Transcription</keyword>
<dbReference type="GO" id="GO:0000439">
    <property type="term" value="C:transcription factor TFIIH core complex"/>
    <property type="evidence" value="ECO:0007669"/>
    <property type="project" value="UniProtKB-UniRule"/>
</dbReference>
<dbReference type="EMBL" id="BLLK01000069">
    <property type="protein sequence ID" value="GFH60246.1"/>
    <property type="molecule type" value="Genomic_DNA"/>
</dbReference>
<keyword evidence="4 8" id="KW-0805">Transcription regulation</keyword>
<organism evidence="10 11">
    <name type="scientific">Chaetoceros tenuissimus</name>
    <dbReference type="NCBI Taxonomy" id="426638"/>
    <lineage>
        <taxon>Eukaryota</taxon>
        <taxon>Sar</taxon>
        <taxon>Stramenopiles</taxon>
        <taxon>Ochrophyta</taxon>
        <taxon>Bacillariophyta</taxon>
        <taxon>Coscinodiscophyceae</taxon>
        <taxon>Chaetocerotophycidae</taxon>
        <taxon>Chaetocerotales</taxon>
        <taxon>Chaetocerotaceae</taxon>
        <taxon>Chaetoceros</taxon>
    </lineage>
</organism>
<evidence type="ECO:0000256" key="9">
    <source>
        <dbReference type="SAM" id="MobiDB-lite"/>
    </source>
</evidence>
<evidence type="ECO:0000256" key="2">
    <source>
        <dbReference type="ARBA" id="ARBA00007470"/>
    </source>
</evidence>
<evidence type="ECO:0000256" key="7">
    <source>
        <dbReference type="ARBA" id="ARBA00023242"/>
    </source>
</evidence>
<dbReference type="Pfam" id="PF06331">
    <property type="entry name" value="Tfb5"/>
    <property type="match status" value="1"/>
</dbReference>
<protein>
    <recommendedName>
        <fullName evidence="8">General transcription and DNA repair factor IIH subunit TFB5</fullName>
    </recommendedName>
</protein>
<dbReference type="InterPro" id="IPR009400">
    <property type="entry name" value="TFIIH_TTDA/Tfb5"/>
</dbReference>
<dbReference type="AlphaFoldDB" id="A0AAD3DBI5"/>
<comment type="similarity">
    <text evidence="2 8">Belongs to the TFB5 family.</text>
</comment>
<dbReference type="GO" id="GO:0006367">
    <property type="term" value="P:transcription initiation at RNA polymerase II promoter"/>
    <property type="evidence" value="ECO:0007669"/>
    <property type="project" value="UniProtKB-UniRule"/>
</dbReference>
<feature type="region of interest" description="Disordered" evidence="9">
    <location>
        <begin position="1"/>
        <end position="23"/>
    </location>
</feature>
<dbReference type="PANTHER" id="PTHR28580">
    <property type="entry name" value="GENERAL TRANSCRIPTION FACTOR IIH SUBUNIT 5"/>
    <property type="match status" value="1"/>
</dbReference>
<evidence type="ECO:0000256" key="1">
    <source>
        <dbReference type="ARBA" id="ARBA00004123"/>
    </source>
</evidence>
<dbReference type="Gene3D" id="3.30.70.1220">
    <property type="entry name" value="TFB5-like"/>
    <property type="match status" value="1"/>
</dbReference>
<dbReference type="GO" id="GO:0005675">
    <property type="term" value="C:transcription factor TFIIH holo complex"/>
    <property type="evidence" value="ECO:0007669"/>
    <property type="project" value="TreeGrafter"/>
</dbReference>
<feature type="compositionally biased region" description="Basic residues" evidence="9">
    <location>
        <begin position="1"/>
        <end position="12"/>
    </location>
</feature>
<reference evidence="10 11" key="1">
    <citation type="journal article" date="2021" name="Sci. Rep.">
        <title>The genome of the diatom Chaetoceros tenuissimus carries an ancient integrated fragment of an extant virus.</title>
        <authorList>
            <person name="Hongo Y."/>
            <person name="Kimura K."/>
            <person name="Takaki Y."/>
            <person name="Yoshida Y."/>
            <person name="Baba S."/>
            <person name="Kobayashi G."/>
            <person name="Nagasaki K."/>
            <person name="Hano T."/>
            <person name="Tomaru Y."/>
        </authorList>
    </citation>
    <scope>NUCLEOTIDE SEQUENCE [LARGE SCALE GENOMIC DNA]</scope>
    <source>
        <strain evidence="10 11">NIES-3715</strain>
    </source>
</reference>
<sequence>MPPKQTKKRQRSPSKSPKTSAALPSAGYLLTCDAPTKQFIKSLNDKKSVDKQFVIEDLDPTHLLIKGRAREEISIEVEKWMDSNVFSSIERVGDNLET</sequence>
<dbReference type="InterPro" id="IPR035935">
    <property type="entry name" value="TFB5-like_sf"/>
</dbReference>
<keyword evidence="11" id="KW-1185">Reference proteome</keyword>
<keyword evidence="3 8" id="KW-0227">DNA damage</keyword>
<keyword evidence="7 8" id="KW-0539">Nucleus</keyword>
<evidence type="ECO:0000256" key="6">
    <source>
        <dbReference type="ARBA" id="ARBA00023204"/>
    </source>
</evidence>
<evidence type="ECO:0000256" key="3">
    <source>
        <dbReference type="ARBA" id="ARBA00022763"/>
    </source>
</evidence>